<dbReference type="PANTHER" id="PTHR23406:SF34">
    <property type="entry name" value="NAD-DEPENDENT MALIC ENZYME, MITOCHONDRIAL"/>
    <property type="match status" value="1"/>
</dbReference>
<comment type="cofactor">
    <cofactor evidence="1">
        <name>Mn(2+)</name>
        <dbReference type="ChEBI" id="CHEBI:29035"/>
    </cofactor>
</comment>
<feature type="binding site" evidence="7">
    <location>
        <position position="253"/>
    </location>
    <ligand>
        <name>a divalent metal cation</name>
        <dbReference type="ChEBI" id="CHEBI:60240"/>
    </ligand>
</feature>
<feature type="binding site" evidence="7">
    <location>
        <position position="252"/>
    </location>
    <ligand>
        <name>a divalent metal cation</name>
        <dbReference type="ChEBI" id="CHEBI:60240"/>
    </ligand>
</feature>
<accession>A0A9C9EL47</accession>
<dbReference type="InterPro" id="IPR015884">
    <property type="entry name" value="Malic_enzyme_CS"/>
</dbReference>
<dbReference type="FunFam" id="3.40.50.10380:FF:000001">
    <property type="entry name" value="NAD-dependent malic enzyme"/>
    <property type="match status" value="1"/>
</dbReference>
<evidence type="ECO:0000256" key="6">
    <source>
        <dbReference type="PIRSR" id="PIRSR000106-2"/>
    </source>
</evidence>
<dbReference type="GO" id="GO:0051287">
    <property type="term" value="F:NAD binding"/>
    <property type="evidence" value="ECO:0007669"/>
    <property type="project" value="InterPro"/>
</dbReference>
<name>A0A9C9EL47_UNCW3</name>
<evidence type="ECO:0000256" key="1">
    <source>
        <dbReference type="ARBA" id="ARBA00001936"/>
    </source>
</evidence>
<dbReference type="InterPro" id="IPR037062">
    <property type="entry name" value="Malic_N_dom_sf"/>
</dbReference>
<evidence type="ECO:0000256" key="5">
    <source>
        <dbReference type="PIRSR" id="PIRSR000106-1"/>
    </source>
</evidence>
<feature type="binding site" evidence="6">
    <location>
        <position position="163"/>
    </location>
    <ligand>
        <name>(S)-malate</name>
        <dbReference type="ChEBI" id="CHEBI:15589"/>
    </ligand>
</feature>
<comment type="caution">
    <text evidence="11">The sequence shown here is derived from an EMBL/GenBank/DDBJ whole genome shotgun (WGS) entry which is preliminary data.</text>
</comment>
<comment type="cofactor">
    <cofactor evidence="7">
        <name>Mg(2+)</name>
        <dbReference type="ChEBI" id="CHEBI:18420"/>
    </cofactor>
    <cofactor evidence="7">
        <name>Mn(2+)</name>
        <dbReference type="ChEBI" id="CHEBI:29035"/>
    </cofactor>
    <text evidence="7">Divalent metal cations. Prefers magnesium or manganese.</text>
</comment>
<evidence type="ECO:0000256" key="2">
    <source>
        <dbReference type="ARBA" id="ARBA00008785"/>
    </source>
</evidence>
<dbReference type="Proteomes" id="UP000885826">
    <property type="component" value="Unassembled WGS sequence"/>
</dbReference>
<dbReference type="SMART" id="SM01274">
    <property type="entry name" value="malic"/>
    <property type="match status" value="1"/>
</dbReference>
<dbReference type="InterPro" id="IPR001891">
    <property type="entry name" value="Malic_OxRdtase"/>
</dbReference>
<dbReference type="InterPro" id="IPR012302">
    <property type="entry name" value="Malic_NAD-bd"/>
</dbReference>
<evidence type="ECO:0000313" key="12">
    <source>
        <dbReference type="Proteomes" id="UP000885826"/>
    </source>
</evidence>
<evidence type="ECO:0000256" key="8">
    <source>
        <dbReference type="RuleBase" id="RU003427"/>
    </source>
</evidence>
<dbReference type="SUPFAM" id="SSF51735">
    <property type="entry name" value="NAD(P)-binding Rossmann-fold domains"/>
    <property type="match status" value="1"/>
</dbReference>
<proteinExistence type="inferred from homology"/>
<evidence type="ECO:0000313" key="11">
    <source>
        <dbReference type="EMBL" id="HEC77899.1"/>
    </source>
</evidence>
<evidence type="ECO:0000256" key="3">
    <source>
        <dbReference type="ARBA" id="ARBA00022723"/>
    </source>
</evidence>
<feature type="domain" description="Malic enzyme N-terminal" evidence="10">
    <location>
        <begin position="87"/>
        <end position="267"/>
    </location>
</feature>
<dbReference type="GO" id="GO:0046872">
    <property type="term" value="F:metal ion binding"/>
    <property type="evidence" value="ECO:0007669"/>
    <property type="project" value="UniProtKB-KW"/>
</dbReference>
<sequence>MRDFAIQVDPMNGEKYIRVPFKGRLLVEHPIYNKGSAFTEQEREQLDLHGVLPRHSSTMDEQVKRVYENYSKKTSPIEKFIFLLGLLDRNETLFYRLVLDNAEEMLPIVYTPTVGEAAKTFSHMFRRPRGLYIAADQITMIDSILANAPFSNVNLIVVTDGERILGLGDQGVGGMAIPVGKTSLYVVGAGLHPALCLPILLDVGTNNKDLLNDPLYLGLRHERLTGDEYYSVIEHFVQSVKRVFPHALVQWEDFGKQHALRILNRYRERICSFNDDIQGTGAVTLAALLSAIYGKGEKLKDQIYVFFGFGQAGYGIANILTHAMIDEGLTEKEAKERIYPLGHNGLVFDDTNPHEYQAPFARSRADTGSWKLRNPDKIDLYDTVLNSKATVLIGTSGMPNSFTAEVLAQMAENTAQPVIFALSNPNKKCECTPEQAFTATNGSCLIATGSPFDAVVVNGETRKITQCNNMYIFPGVGLGAIVSMTSKVTDAMFYAAAKALQDLIPHSAAAKGNLLPEISDIRKVSEEVAFAVAKEARDAGLGIHLADDKLRELISHAIWNPEYLPYRYEQ</sequence>
<dbReference type="SMART" id="SM00919">
    <property type="entry name" value="Malic_M"/>
    <property type="match status" value="1"/>
</dbReference>
<dbReference type="Pfam" id="PF00390">
    <property type="entry name" value="malic"/>
    <property type="match status" value="1"/>
</dbReference>
<evidence type="ECO:0000259" key="9">
    <source>
        <dbReference type="SMART" id="SM00919"/>
    </source>
</evidence>
<dbReference type="PROSITE" id="PS00331">
    <property type="entry name" value="MALIC_ENZYMES"/>
    <property type="match status" value="1"/>
</dbReference>
<dbReference type="SUPFAM" id="SSF53223">
    <property type="entry name" value="Aminoacid dehydrogenase-like, N-terminal domain"/>
    <property type="match status" value="1"/>
</dbReference>
<dbReference type="NCBIfam" id="NF010052">
    <property type="entry name" value="PRK13529.1"/>
    <property type="match status" value="1"/>
</dbReference>
<feature type="active site" description="Proton acceptor" evidence="5">
    <location>
        <position position="181"/>
    </location>
</feature>
<feature type="binding site" evidence="6">
    <location>
        <position position="424"/>
    </location>
    <ligand>
        <name>(S)-malate</name>
        <dbReference type="ChEBI" id="CHEBI:15589"/>
    </ligand>
</feature>
<dbReference type="PANTHER" id="PTHR23406">
    <property type="entry name" value="MALIC ENZYME-RELATED"/>
    <property type="match status" value="1"/>
</dbReference>
<protein>
    <submittedName>
        <fullName evidence="11">NAD-dependent malic enzyme</fullName>
    </submittedName>
</protein>
<keyword evidence="3 7" id="KW-0479">Metal-binding</keyword>
<evidence type="ECO:0000256" key="7">
    <source>
        <dbReference type="PIRSR" id="PIRSR000106-3"/>
    </source>
</evidence>
<evidence type="ECO:0000256" key="4">
    <source>
        <dbReference type="ARBA" id="ARBA00023027"/>
    </source>
</evidence>
<dbReference type="InterPro" id="IPR036291">
    <property type="entry name" value="NAD(P)-bd_dom_sf"/>
</dbReference>
<feature type="domain" description="Malic enzyme NAD-binding" evidence="9">
    <location>
        <begin position="277"/>
        <end position="537"/>
    </location>
</feature>
<dbReference type="EMBL" id="DRIG01000023">
    <property type="protein sequence ID" value="HEC77899.1"/>
    <property type="molecule type" value="Genomic_DNA"/>
</dbReference>
<feature type="binding site" evidence="6">
    <location>
        <position position="468"/>
    </location>
    <ligand>
        <name>(S)-malate</name>
        <dbReference type="ChEBI" id="CHEBI:15589"/>
    </ligand>
</feature>
<dbReference type="PRINTS" id="PR00072">
    <property type="entry name" value="MALOXRDTASE"/>
</dbReference>
<dbReference type="Pfam" id="PF03949">
    <property type="entry name" value="Malic_M"/>
    <property type="match status" value="1"/>
</dbReference>
<dbReference type="InterPro" id="IPR012301">
    <property type="entry name" value="Malic_N_dom"/>
</dbReference>
<dbReference type="GO" id="GO:0016616">
    <property type="term" value="F:oxidoreductase activity, acting on the CH-OH group of donors, NAD or NADP as acceptor"/>
    <property type="evidence" value="ECO:0007669"/>
    <property type="project" value="InterPro"/>
</dbReference>
<dbReference type="GO" id="GO:0004470">
    <property type="term" value="F:malic enzyme activity"/>
    <property type="evidence" value="ECO:0007669"/>
    <property type="project" value="InterPro"/>
</dbReference>
<reference evidence="11" key="1">
    <citation type="journal article" date="2020" name="mSystems">
        <title>Genome- and Community-Level Interaction Insights into Carbon Utilization and Element Cycling Functions of Hydrothermarchaeota in Hydrothermal Sediment.</title>
        <authorList>
            <person name="Zhou Z."/>
            <person name="Liu Y."/>
            <person name="Xu W."/>
            <person name="Pan J."/>
            <person name="Luo Z.H."/>
            <person name="Li M."/>
        </authorList>
    </citation>
    <scope>NUCLEOTIDE SEQUENCE</scope>
    <source>
        <strain evidence="11">HyVt-388</strain>
    </source>
</reference>
<feature type="active site" description="Proton donor" evidence="5">
    <location>
        <position position="110"/>
    </location>
</feature>
<dbReference type="Gene3D" id="3.40.50.10380">
    <property type="entry name" value="Malic enzyme, N-terminal domain"/>
    <property type="match status" value="1"/>
</dbReference>
<feature type="binding site" evidence="7">
    <location>
        <position position="276"/>
    </location>
    <ligand>
        <name>a divalent metal cation</name>
        <dbReference type="ChEBI" id="CHEBI:60240"/>
    </ligand>
</feature>
<dbReference type="GO" id="GO:0006108">
    <property type="term" value="P:malate metabolic process"/>
    <property type="evidence" value="ECO:0007669"/>
    <property type="project" value="TreeGrafter"/>
</dbReference>
<comment type="similarity">
    <text evidence="2 8">Belongs to the malic enzymes family.</text>
</comment>
<dbReference type="PIRSF" id="PIRSF000106">
    <property type="entry name" value="ME"/>
    <property type="match status" value="1"/>
</dbReference>
<dbReference type="InterPro" id="IPR046346">
    <property type="entry name" value="Aminoacid_DH-like_N_sf"/>
</dbReference>
<evidence type="ECO:0000259" key="10">
    <source>
        <dbReference type="SMART" id="SM01274"/>
    </source>
</evidence>
<organism evidence="11 12">
    <name type="scientific">candidate division WOR-3 bacterium</name>
    <dbReference type="NCBI Taxonomy" id="2052148"/>
    <lineage>
        <taxon>Bacteria</taxon>
        <taxon>Bacteria division WOR-3</taxon>
    </lineage>
</organism>
<keyword evidence="4" id="KW-0520">NAD</keyword>
<dbReference type="AlphaFoldDB" id="A0A9C9EL47"/>
<gene>
    <name evidence="11" type="ORF">ENI34_02000</name>
</gene>
<dbReference type="Gene3D" id="3.40.50.720">
    <property type="entry name" value="NAD(P)-binding Rossmann-like Domain"/>
    <property type="match status" value="1"/>
</dbReference>